<sequence length="179" mass="19250">MATLPIIQISIPNCARILYLVGGSRAAKFAGFERCADVLDDAVAYFHLPLGGDNVLDLPTTGLSQNAVCGLQLMDDLCTTLGFMPGEITNIGDEIADFWKDVYAQYEGEPVSGDWNEWNAVVPQVAAADDSDESDDDNDDDEEEGGDGSGLHSGFDPKDYNEYGESYNSNSGFESLDDG</sequence>
<gene>
    <name evidence="2" type="ORF">EK21DRAFT_84104</name>
</gene>
<organism evidence="2 3">
    <name type="scientific">Setomelanomma holmii</name>
    <dbReference type="NCBI Taxonomy" id="210430"/>
    <lineage>
        <taxon>Eukaryota</taxon>
        <taxon>Fungi</taxon>
        <taxon>Dikarya</taxon>
        <taxon>Ascomycota</taxon>
        <taxon>Pezizomycotina</taxon>
        <taxon>Dothideomycetes</taxon>
        <taxon>Pleosporomycetidae</taxon>
        <taxon>Pleosporales</taxon>
        <taxon>Pleosporineae</taxon>
        <taxon>Phaeosphaeriaceae</taxon>
        <taxon>Setomelanomma</taxon>
    </lineage>
</organism>
<proteinExistence type="predicted"/>
<reference evidence="2" key="1">
    <citation type="journal article" date="2020" name="Stud. Mycol.">
        <title>101 Dothideomycetes genomes: a test case for predicting lifestyles and emergence of pathogens.</title>
        <authorList>
            <person name="Haridas S."/>
            <person name="Albert R."/>
            <person name="Binder M."/>
            <person name="Bloem J."/>
            <person name="Labutti K."/>
            <person name="Salamov A."/>
            <person name="Andreopoulos B."/>
            <person name="Baker S."/>
            <person name="Barry K."/>
            <person name="Bills G."/>
            <person name="Bluhm B."/>
            <person name="Cannon C."/>
            <person name="Castanera R."/>
            <person name="Culley D."/>
            <person name="Daum C."/>
            <person name="Ezra D."/>
            <person name="Gonzalez J."/>
            <person name="Henrissat B."/>
            <person name="Kuo A."/>
            <person name="Liang C."/>
            <person name="Lipzen A."/>
            <person name="Lutzoni F."/>
            <person name="Magnuson J."/>
            <person name="Mondo S."/>
            <person name="Nolan M."/>
            <person name="Ohm R."/>
            <person name="Pangilinan J."/>
            <person name="Park H.-J."/>
            <person name="Ramirez L."/>
            <person name="Alfaro M."/>
            <person name="Sun H."/>
            <person name="Tritt A."/>
            <person name="Yoshinaga Y."/>
            <person name="Zwiers L.-H."/>
            <person name="Turgeon B."/>
            <person name="Goodwin S."/>
            <person name="Spatafora J."/>
            <person name="Crous P."/>
            <person name="Grigoriev I."/>
        </authorList>
    </citation>
    <scope>NUCLEOTIDE SEQUENCE</scope>
    <source>
        <strain evidence="2">CBS 110217</strain>
    </source>
</reference>
<comment type="caution">
    <text evidence="2">The sequence shown here is derived from an EMBL/GenBank/DDBJ whole genome shotgun (WGS) entry which is preliminary data.</text>
</comment>
<name>A0A9P4HMG9_9PLEO</name>
<dbReference type="AlphaFoldDB" id="A0A9P4HMG9"/>
<dbReference type="Proteomes" id="UP000799777">
    <property type="component" value="Unassembled WGS sequence"/>
</dbReference>
<feature type="region of interest" description="Disordered" evidence="1">
    <location>
        <begin position="126"/>
        <end position="179"/>
    </location>
</feature>
<evidence type="ECO:0000256" key="1">
    <source>
        <dbReference type="SAM" id="MobiDB-lite"/>
    </source>
</evidence>
<evidence type="ECO:0000313" key="2">
    <source>
        <dbReference type="EMBL" id="KAF2035676.1"/>
    </source>
</evidence>
<feature type="compositionally biased region" description="Acidic residues" evidence="1">
    <location>
        <begin position="129"/>
        <end position="146"/>
    </location>
</feature>
<dbReference type="EMBL" id="ML978156">
    <property type="protein sequence ID" value="KAF2035676.1"/>
    <property type="molecule type" value="Genomic_DNA"/>
</dbReference>
<protein>
    <submittedName>
        <fullName evidence="2">Uncharacterized protein</fullName>
    </submittedName>
</protein>
<keyword evidence="3" id="KW-1185">Reference proteome</keyword>
<evidence type="ECO:0000313" key="3">
    <source>
        <dbReference type="Proteomes" id="UP000799777"/>
    </source>
</evidence>
<accession>A0A9P4HMG9</accession>